<protein>
    <recommendedName>
        <fullName evidence="1">Haemolysin activator HlyB C-terminal domain-containing protein</fullName>
    </recommendedName>
</protein>
<organism evidence="2 3">
    <name type="scientific">Methylacidimicrobium cyclopophantes</name>
    <dbReference type="NCBI Taxonomy" id="1041766"/>
    <lineage>
        <taxon>Bacteria</taxon>
        <taxon>Pseudomonadati</taxon>
        <taxon>Verrucomicrobiota</taxon>
        <taxon>Methylacidimicrobium</taxon>
    </lineage>
</organism>
<dbReference type="Gene3D" id="2.40.160.50">
    <property type="entry name" value="membrane protein fhac: a member of the omp85/tpsb transporter family"/>
    <property type="match status" value="1"/>
</dbReference>
<dbReference type="EMBL" id="CABFUZ020000141">
    <property type="protein sequence ID" value="VVM07020.1"/>
    <property type="molecule type" value="Genomic_DNA"/>
</dbReference>
<dbReference type="GO" id="GO:0098046">
    <property type="term" value="C:type V protein secretion system complex"/>
    <property type="evidence" value="ECO:0007669"/>
    <property type="project" value="TreeGrafter"/>
</dbReference>
<dbReference type="Pfam" id="PF03865">
    <property type="entry name" value="ShlB"/>
    <property type="match status" value="1"/>
</dbReference>
<evidence type="ECO:0000313" key="2">
    <source>
        <dbReference type="EMBL" id="VVM07020.1"/>
    </source>
</evidence>
<reference evidence="2" key="1">
    <citation type="submission" date="2019-09" db="EMBL/GenBank/DDBJ databases">
        <authorList>
            <person name="Cremers G."/>
        </authorList>
    </citation>
    <scope>NUCLEOTIDE SEQUENCE [LARGE SCALE GENOMIC DNA]</scope>
    <source>
        <strain evidence="2">3B</strain>
    </source>
</reference>
<dbReference type="PANTHER" id="PTHR34597:SF1">
    <property type="entry name" value="HEME_HEMOPEXIN TRANSPORTER PROTEIN HUXB"/>
    <property type="match status" value="1"/>
</dbReference>
<accession>A0A5E6MDH4</accession>
<evidence type="ECO:0000259" key="1">
    <source>
        <dbReference type="Pfam" id="PF03865"/>
    </source>
</evidence>
<dbReference type="PANTHER" id="PTHR34597">
    <property type="entry name" value="SLR1661 PROTEIN"/>
    <property type="match status" value="1"/>
</dbReference>
<gene>
    <name evidence="2" type="ORF">MAMC_01401</name>
</gene>
<dbReference type="Proteomes" id="UP000381693">
    <property type="component" value="Unassembled WGS sequence"/>
</dbReference>
<dbReference type="GO" id="GO:0008320">
    <property type="term" value="F:protein transmembrane transporter activity"/>
    <property type="evidence" value="ECO:0007669"/>
    <property type="project" value="TreeGrafter"/>
</dbReference>
<evidence type="ECO:0000313" key="3">
    <source>
        <dbReference type="Proteomes" id="UP000381693"/>
    </source>
</evidence>
<proteinExistence type="predicted"/>
<feature type="domain" description="Haemolysin activator HlyB C-terminal" evidence="1">
    <location>
        <begin position="188"/>
        <end position="455"/>
    </location>
</feature>
<dbReference type="InterPro" id="IPR051544">
    <property type="entry name" value="TPS_OM_transporter"/>
</dbReference>
<keyword evidence="3" id="KW-1185">Reference proteome</keyword>
<dbReference type="GO" id="GO:0046819">
    <property type="term" value="P:protein secretion by the type V secretion system"/>
    <property type="evidence" value="ECO:0007669"/>
    <property type="project" value="TreeGrafter"/>
</dbReference>
<name>A0A5E6MDH4_9BACT</name>
<dbReference type="AlphaFoldDB" id="A0A5E6MDH4"/>
<comment type="caution">
    <text evidence="2">The sequence shown here is derived from an EMBL/GenBank/DDBJ whole genome shotgun (WGS) entry which is preliminary data.</text>
</comment>
<sequence length="545" mass="59537">MIFLLPLFFALLGEPTAFYSTPEKQEVVPYDQESLAAKPVVVEGIGYRYVVTGNTLLSAGKISDTLRDAKSPEDGVNRLKAVYQKAGYFLVTVRAVVEGKRVELEVIEGKITEARVVPSLRWFYGGLKNRPSVKTSDVIRRTVDAEAYAARQQEQPKVNFSPGPDFASSVMDVETRPIETFAPNPLNQANPWNASVGFGNYGNRFSARYLSDAAVAYHPGYGLELTGGFTNGWDGLNPYTEGGQFQMENGGLSWATPWGVYGVTFSNMESAFGEVTAPLYPEVAMQNWQVYGQQTVYASESFRWMMNERLTSMHFTEDVFQGVLRLLTQDYGTAQLGTTVSQSFRAFGLPGQLGGSVYGVRGTQLGGFSGVQGAPLSGPGVPTPYFTYYRGNMSYTQTLPEGMQLVLTGYGQLSQNTLPIMEYFVLGGMGNLAAWYPGVLYGDTGYITRATLVAPPVEAWGFMIRGQFFAESGGSRFNYSPGPGPAWHYLSDVGLGLDMVHRYGTTISAMAALPIDAPMISPTDNPHGYFAGGRVAVLFVLRQNF</sequence>
<dbReference type="InterPro" id="IPR005565">
    <property type="entry name" value="Hemolysn_activator_HlyB_C"/>
</dbReference>